<keyword evidence="1" id="KW-1133">Transmembrane helix</keyword>
<name>A0A9J6CEJ4_POLVA</name>
<evidence type="ECO:0000256" key="1">
    <source>
        <dbReference type="SAM" id="Phobius"/>
    </source>
</evidence>
<dbReference type="AlphaFoldDB" id="A0A9J6CEJ4"/>
<keyword evidence="3" id="KW-1185">Reference proteome</keyword>
<evidence type="ECO:0000313" key="3">
    <source>
        <dbReference type="Proteomes" id="UP001107558"/>
    </source>
</evidence>
<dbReference type="Proteomes" id="UP001107558">
    <property type="component" value="Chromosome 1"/>
</dbReference>
<organism evidence="2 3">
    <name type="scientific">Polypedilum vanderplanki</name>
    <name type="common">Sleeping chironomid midge</name>
    <dbReference type="NCBI Taxonomy" id="319348"/>
    <lineage>
        <taxon>Eukaryota</taxon>
        <taxon>Metazoa</taxon>
        <taxon>Ecdysozoa</taxon>
        <taxon>Arthropoda</taxon>
        <taxon>Hexapoda</taxon>
        <taxon>Insecta</taxon>
        <taxon>Pterygota</taxon>
        <taxon>Neoptera</taxon>
        <taxon>Endopterygota</taxon>
        <taxon>Diptera</taxon>
        <taxon>Nematocera</taxon>
        <taxon>Chironomoidea</taxon>
        <taxon>Chironomidae</taxon>
        <taxon>Chironominae</taxon>
        <taxon>Polypedilum</taxon>
        <taxon>Polypedilum</taxon>
    </lineage>
</organism>
<dbReference type="EMBL" id="JADBJN010000001">
    <property type="protein sequence ID" value="KAG5680351.1"/>
    <property type="molecule type" value="Genomic_DNA"/>
</dbReference>
<keyword evidence="1" id="KW-0472">Membrane</keyword>
<accession>A0A9J6CEJ4</accession>
<gene>
    <name evidence="2" type="ORF">PVAND_009861</name>
</gene>
<reference evidence="2" key="1">
    <citation type="submission" date="2021-03" db="EMBL/GenBank/DDBJ databases">
        <title>Chromosome level genome of the anhydrobiotic midge Polypedilum vanderplanki.</title>
        <authorList>
            <person name="Yoshida Y."/>
            <person name="Kikawada T."/>
            <person name="Gusev O."/>
        </authorList>
    </citation>
    <scope>NUCLEOTIDE SEQUENCE</scope>
    <source>
        <strain evidence="2">NIAS01</strain>
        <tissue evidence="2">Whole body or cell culture</tissue>
    </source>
</reference>
<keyword evidence="1" id="KW-0812">Transmembrane</keyword>
<protein>
    <submittedName>
        <fullName evidence="2">Uncharacterized protein</fullName>
    </submittedName>
</protein>
<evidence type="ECO:0000313" key="2">
    <source>
        <dbReference type="EMBL" id="KAG5680351.1"/>
    </source>
</evidence>
<comment type="caution">
    <text evidence="2">The sequence shown here is derived from an EMBL/GenBank/DDBJ whole genome shotgun (WGS) entry which is preliminary data.</text>
</comment>
<sequence length="116" mass="13893">MKFIGLTILFYYISIFSIGSSVMIKCKYYMNKYWQTNVKQYECGVLNKEVFTGNRVRIEEAEGNHQSGKSNDDVKHFYIQYANMKFFPRNLENLFKNLELIFIYYSKLIEITSEDF</sequence>
<feature type="transmembrane region" description="Helical" evidence="1">
    <location>
        <begin position="6"/>
        <end position="24"/>
    </location>
</feature>
<proteinExistence type="predicted"/>